<reference evidence="2" key="1">
    <citation type="submission" date="2022-12" db="EMBL/GenBank/DDBJ databases">
        <authorList>
            <person name="Wang J."/>
        </authorList>
    </citation>
    <scope>NUCLEOTIDE SEQUENCE</scope>
    <source>
        <strain evidence="2">HY-42-06</strain>
    </source>
</reference>
<protein>
    <submittedName>
        <fullName evidence="2">AAA family ATPase</fullName>
    </submittedName>
</protein>
<dbReference type="InterPro" id="IPR011528">
    <property type="entry name" value="NERD"/>
</dbReference>
<keyword evidence="3" id="KW-1185">Reference proteome</keyword>
<dbReference type="PANTHER" id="PTHR11070">
    <property type="entry name" value="UVRD / RECB / PCRA DNA HELICASE FAMILY MEMBER"/>
    <property type="match status" value="1"/>
</dbReference>
<evidence type="ECO:0000259" key="1">
    <source>
        <dbReference type="Pfam" id="PF08378"/>
    </source>
</evidence>
<dbReference type="Gene3D" id="3.40.50.300">
    <property type="entry name" value="P-loop containing nucleotide triphosphate hydrolases"/>
    <property type="match status" value="2"/>
</dbReference>
<dbReference type="RefSeq" id="WP_268047448.1">
    <property type="nucleotide sequence ID" value="NZ_JAPQES010000001.1"/>
</dbReference>
<dbReference type="Pfam" id="PF08378">
    <property type="entry name" value="NERD"/>
    <property type="match status" value="1"/>
</dbReference>
<gene>
    <name evidence="2" type="ORF">OXH55_00500</name>
</gene>
<dbReference type="Proteomes" id="UP001079657">
    <property type="component" value="Unassembled WGS sequence"/>
</dbReference>
<dbReference type="EMBL" id="JAPQES010000001">
    <property type="protein sequence ID" value="MCY6369124.1"/>
    <property type="molecule type" value="Genomic_DNA"/>
</dbReference>
<dbReference type="InterPro" id="IPR027417">
    <property type="entry name" value="P-loop_NTPase"/>
</dbReference>
<dbReference type="SUPFAM" id="SSF52540">
    <property type="entry name" value="P-loop containing nucleoside triphosphate hydrolases"/>
    <property type="match status" value="1"/>
</dbReference>
<dbReference type="PANTHER" id="PTHR11070:SF2">
    <property type="entry name" value="ATP-DEPENDENT DNA HELICASE SRS2"/>
    <property type="match status" value="1"/>
</dbReference>
<accession>A0ABT4CJ97</accession>
<proteinExistence type="predicted"/>
<comment type="caution">
    <text evidence="2">The sequence shown here is derived from an EMBL/GenBank/DDBJ whole genome shotgun (WGS) entry which is preliminary data.</text>
</comment>
<evidence type="ECO:0000313" key="2">
    <source>
        <dbReference type="EMBL" id="MCY6369124.1"/>
    </source>
</evidence>
<feature type="domain" description="NERD" evidence="1">
    <location>
        <begin position="20"/>
        <end position="115"/>
    </location>
</feature>
<sequence length="614" mass="73393">MAKLFPSLEEINEKSIEVTEGEKSLLEFLNSELDNAYEVFFKPNLNGDKPQIVIIKKKYGIIIIGVKDWKLEDYYWNRSRGFRKKRDFNVFKSPFEQVKEYKNNMYDLHNESLLKKSIENKEVYNLIQCGIYFHNESVAKVKRELFLNRDTEYEEVEIIGKDSLEREIFYEFLTRNHMYGSSFNKSFDDKTYESIKALLQPHIHTRDCGKSINYSNKQIKLMKSRAGSKKIKGVAGSGKTLMLAQRAVNANIRTKNKILILTYNITLKNYIYEKMNSIREEFNPVDFEINNYHRFIKFQLNNLAIPFKWHCDFDSEELGKYLESAKNRIERYDAIFIDEVQDYKLEWLRIIKKYFLKKNGEYVLFGDEKQNIYMRQLEENRTSQTNVLGAWNVLDQSFRLSTKLVILAIKFQKEFLASKYNVDEVKTFNIQKTMWDDKGIIEYFYFDSFELREIFNKIHFIIYKEKIKLSDICIIGSSIKNLKKIDFYIKSERGYETETTFESEEEYNKVKARLINNFENTIEKNKYNKRLKREIQRIRDSRKYNFKMNSDKIKLTTIHSFKGWEADTLILIIDNTEEMIEEIIYTGITRCVNNLIIINVGNVKYDEFFKELLT</sequence>
<organism evidence="2 3">
    <name type="scientific">Clostridium ganghwense</name>
    <dbReference type="NCBI Taxonomy" id="312089"/>
    <lineage>
        <taxon>Bacteria</taxon>
        <taxon>Bacillati</taxon>
        <taxon>Bacillota</taxon>
        <taxon>Clostridia</taxon>
        <taxon>Eubacteriales</taxon>
        <taxon>Clostridiaceae</taxon>
        <taxon>Clostridium</taxon>
    </lineage>
</organism>
<name>A0ABT4CJ97_9CLOT</name>
<dbReference type="InterPro" id="IPR000212">
    <property type="entry name" value="DNA_helicase_UvrD/REP"/>
</dbReference>
<dbReference type="Pfam" id="PF13245">
    <property type="entry name" value="AAA_19"/>
    <property type="match status" value="1"/>
</dbReference>
<evidence type="ECO:0000313" key="3">
    <source>
        <dbReference type="Proteomes" id="UP001079657"/>
    </source>
</evidence>